<gene>
    <name evidence="10" type="ORF">DdX_03274</name>
</gene>
<dbReference type="GO" id="GO:0000987">
    <property type="term" value="F:cis-regulatory region sequence-specific DNA binding"/>
    <property type="evidence" value="ECO:0007669"/>
    <property type="project" value="TreeGrafter"/>
</dbReference>
<keyword evidence="11" id="KW-1185">Reference proteome</keyword>
<dbReference type="PROSITE" id="PS51980">
    <property type="entry name" value="OCEL"/>
    <property type="match status" value="1"/>
</dbReference>
<feature type="compositionally biased region" description="Polar residues" evidence="8">
    <location>
        <begin position="213"/>
        <end position="225"/>
    </location>
</feature>
<dbReference type="InterPro" id="IPR031176">
    <property type="entry name" value="ELL/occludin"/>
</dbReference>
<dbReference type="InterPro" id="IPR010844">
    <property type="entry name" value="Occludin_ELL"/>
</dbReference>
<keyword evidence="4" id="KW-0804">Transcription</keyword>
<feature type="region of interest" description="Disordered" evidence="8">
    <location>
        <begin position="337"/>
        <end position="359"/>
    </location>
</feature>
<evidence type="ECO:0000313" key="10">
    <source>
        <dbReference type="EMBL" id="KAI1726552.1"/>
    </source>
</evidence>
<dbReference type="GO" id="GO:0042795">
    <property type="term" value="P:snRNA transcription by RNA polymerase II"/>
    <property type="evidence" value="ECO:0007669"/>
    <property type="project" value="TreeGrafter"/>
</dbReference>
<dbReference type="PANTHER" id="PTHR23288">
    <property type="entry name" value="OCCLUDIN AND RNA POLYMERASE II ELONGATION FACTOR ELL"/>
    <property type="match status" value="1"/>
</dbReference>
<dbReference type="AlphaFoldDB" id="A0AAD4NFJ9"/>
<dbReference type="GO" id="GO:0006368">
    <property type="term" value="P:transcription elongation by RNA polymerase II"/>
    <property type="evidence" value="ECO:0007669"/>
    <property type="project" value="InterPro"/>
</dbReference>
<evidence type="ECO:0000256" key="3">
    <source>
        <dbReference type="ARBA" id="ARBA00023015"/>
    </source>
</evidence>
<evidence type="ECO:0000313" key="11">
    <source>
        <dbReference type="Proteomes" id="UP001201812"/>
    </source>
</evidence>
<dbReference type="PANTHER" id="PTHR23288:SF17">
    <property type="entry name" value="RNA POLYMERASE II ELONGATION FACTOR ELL"/>
    <property type="match status" value="1"/>
</dbReference>
<feature type="region of interest" description="Disordered" evidence="8">
    <location>
        <begin position="47"/>
        <end position="71"/>
    </location>
</feature>
<sequence length="525" mass="58760">MNAKNAFWNTQTALHSTISLLRAAADGEMSCVYRRLSVAMKDRKHVISQDAQASSSSGADRHEEFSELVTEDRPHRTSTLFKLTDECSAALHEALEKKLRVRMHYAKDSCVLEVGNGEGTPGFRRFNCVVQPVGHSGPIDAIAFDKTKRRFDTISSLGTKIQVKATEKTFEETREKTQKLLKEQQKRRTMDMTQNVKHTSRQRPFAPAPFKKQGSSSNLLANQKPKSAHAISVKPSNAIVPGSATNAKSSAARPVESSLPPSTLREIKTPAIKPASPKPKVDSLKPVSDSALSSASNTSPVSNATILPSFKNYSAPTQFKKRYFTEDSASANNMIARKKRNETGSSASSSGASSTEVSPTMYSQMLASKAGKQTDVFPDRLTNGNLMIPLKPSQDWSNVYREIENFNDAKKYHDIFKAEYPEYYECYKALSSVANEFMELERLLKSTQVGTMDHNKMEEAIQSKFAKYQQDAEFLKRRQRHADLRSKLEILKRRISNWENCRENLSDKAKGTERDIMSLSDMMVM</sequence>
<dbReference type="InterPro" id="IPR019464">
    <property type="entry name" value="ELL_N"/>
</dbReference>
<dbReference type="Gene3D" id="6.10.140.340">
    <property type="match status" value="1"/>
</dbReference>
<evidence type="ECO:0000256" key="4">
    <source>
        <dbReference type="ARBA" id="ARBA00023163"/>
    </source>
</evidence>
<accession>A0AAD4NFJ9</accession>
<evidence type="ECO:0000256" key="7">
    <source>
        <dbReference type="SAM" id="Coils"/>
    </source>
</evidence>
<keyword evidence="3" id="KW-0805">Transcription regulation</keyword>
<feature type="compositionally biased region" description="Low complexity" evidence="8">
    <location>
        <begin position="344"/>
        <end position="354"/>
    </location>
</feature>
<keyword evidence="5" id="KW-0539">Nucleus</keyword>
<comment type="similarity">
    <text evidence="2 6">Belongs to the ELL/occludin family.</text>
</comment>
<evidence type="ECO:0000256" key="5">
    <source>
        <dbReference type="ARBA" id="ARBA00023242"/>
    </source>
</evidence>
<evidence type="ECO:0000256" key="6">
    <source>
        <dbReference type="PROSITE-ProRule" id="PRU01324"/>
    </source>
</evidence>
<dbReference type="SUPFAM" id="SSF144292">
    <property type="entry name" value="occludin/ELL-like"/>
    <property type="match status" value="1"/>
</dbReference>
<dbReference type="EMBL" id="JAKKPZ010000002">
    <property type="protein sequence ID" value="KAI1726552.1"/>
    <property type="molecule type" value="Genomic_DNA"/>
</dbReference>
<comment type="caution">
    <text evidence="10">The sequence shown here is derived from an EMBL/GenBank/DDBJ whole genome shotgun (WGS) entry which is preliminary data.</text>
</comment>
<feature type="coiled-coil region" evidence="7">
    <location>
        <begin position="458"/>
        <end position="508"/>
    </location>
</feature>
<dbReference type="Pfam" id="PF10390">
    <property type="entry name" value="ELL"/>
    <property type="match status" value="1"/>
</dbReference>
<feature type="region of interest" description="Disordered" evidence="8">
    <location>
        <begin position="184"/>
        <end position="303"/>
    </location>
</feature>
<evidence type="ECO:0000259" key="9">
    <source>
        <dbReference type="PROSITE" id="PS51980"/>
    </source>
</evidence>
<comment type="subcellular location">
    <subcellularLocation>
        <location evidence="1">Nucleus</location>
    </subcellularLocation>
</comment>
<proteinExistence type="inferred from homology"/>
<reference evidence="10" key="1">
    <citation type="submission" date="2022-01" db="EMBL/GenBank/DDBJ databases">
        <title>Genome Sequence Resource for Two Populations of Ditylenchus destructor, the Migratory Endoparasitic Phytonematode.</title>
        <authorList>
            <person name="Zhang H."/>
            <person name="Lin R."/>
            <person name="Xie B."/>
        </authorList>
    </citation>
    <scope>NUCLEOTIDE SEQUENCE</scope>
    <source>
        <strain evidence="10">BazhouSP</strain>
    </source>
</reference>
<organism evidence="10 11">
    <name type="scientific">Ditylenchus destructor</name>
    <dbReference type="NCBI Taxonomy" id="166010"/>
    <lineage>
        <taxon>Eukaryota</taxon>
        <taxon>Metazoa</taxon>
        <taxon>Ecdysozoa</taxon>
        <taxon>Nematoda</taxon>
        <taxon>Chromadorea</taxon>
        <taxon>Rhabditida</taxon>
        <taxon>Tylenchina</taxon>
        <taxon>Tylenchomorpha</taxon>
        <taxon>Sphaerularioidea</taxon>
        <taxon>Anguinidae</taxon>
        <taxon>Anguininae</taxon>
        <taxon>Ditylenchus</taxon>
    </lineage>
</organism>
<dbReference type="Pfam" id="PF07303">
    <property type="entry name" value="Occludin_ELL"/>
    <property type="match status" value="1"/>
</dbReference>
<name>A0AAD4NFJ9_9BILA</name>
<evidence type="ECO:0000256" key="1">
    <source>
        <dbReference type="ARBA" id="ARBA00004123"/>
    </source>
</evidence>
<keyword evidence="7" id="KW-0175">Coiled coil</keyword>
<dbReference type="GO" id="GO:0008023">
    <property type="term" value="C:transcription elongation factor complex"/>
    <property type="evidence" value="ECO:0007669"/>
    <property type="project" value="InterPro"/>
</dbReference>
<feature type="domain" description="OCEL" evidence="9">
    <location>
        <begin position="394"/>
        <end position="503"/>
    </location>
</feature>
<feature type="compositionally biased region" description="Basic and acidic residues" evidence="8">
    <location>
        <begin position="59"/>
        <end position="71"/>
    </location>
</feature>
<dbReference type="Proteomes" id="UP001201812">
    <property type="component" value="Unassembled WGS sequence"/>
</dbReference>
<protein>
    <submittedName>
        <fullName evidence="10">Occludin homology domain-containing protein</fullName>
    </submittedName>
</protein>
<feature type="compositionally biased region" description="Low complexity" evidence="8">
    <location>
        <begin position="286"/>
        <end position="303"/>
    </location>
</feature>
<dbReference type="GO" id="GO:0032968">
    <property type="term" value="P:positive regulation of transcription elongation by RNA polymerase II"/>
    <property type="evidence" value="ECO:0007669"/>
    <property type="project" value="TreeGrafter"/>
</dbReference>
<evidence type="ECO:0000256" key="8">
    <source>
        <dbReference type="SAM" id="MobiDB-lite"/>
    </source>
</evidence>
<feature type="compositionally biased region" description="Low complexity" evidence="8">
    <location>
        <begin position="48"/>
        <end position="58"/>
    </location>
</feature>
<evidence type="ECO:0000256" key="2">
    <source>
        <dbReference type="ARBA" id="ARBA00009171"/>
    </source>
</evidence>